<name>A0A1Y1XH94_9FUNG</name>
<dbReference type="STRING" id="1754192.A0A1Y1XH94"/>
<dbReference type="SUPFAM" id="SSF46689">
    <property type="entry name" value="Homeodomain-like"/>
    <property type="match status" value="1"/>
</dbReference>
<gene>
    <name evidence="1" type="ORF">BCR32DRAFT_291135</name>
</gene>
<proteinExistence type="predicted"/>
<dbReference type="AlphaFoldDB" id="A0A1Y1XH94"/>
<sequence length="175" mass="20688">MVVEKETNKENIKNIKEELDKKHAWVKEMRKKFCVRKEFENTKILILEDGTLNQDYFRLSKGTVLKTNEVRKWTSIERGLLIKGIEKYGIGHFREISENLLPKWSGNDLRIKTIHLIGRQNLKLYKDWKGNEEDIKREYNRNKEIGLKCNAWKNNCLVDDGHGKVKAMIEATENN</sequence>
<organism evidence="1 2">
    <name type="scientific">Anaeromyces robustus</name>
    <dbReference type="NCBI Taxonomy" id="1754192"/>
    <lineage>
        <taxon>Eukaryota</taxon>
        <taxon>Fungi</taxon>
        <taxon>Fungi incertae sedis</taxon>
        <taxon>Chytridiomycota</taxon>
        <taxon>Chytridiomycota incertae sedis</taxon>
        <taxon>Neocallimastigomycetes</taxon>
        <taxon>Neocallimastigales</taxon>
        <taxon>Neocallimastigaceae</taxon>
        <taxon>Anaeromyces</taxon>
    </lineage>
</organism>
<evidence type="ECO:0008006" key="3">
    <source>
        <dbReference type="Google" id="ProtNLM"/>
    </source>
</evidence>
<dbReference type="EMBL" id="MCFG01000046">
    <property type="protein sequence ID" value="ORX84766.1"/>
    <property type="molecule type" value="Genomic_DNA"/>
</dbReference>
<dbReference type="OrthoDB" id="608866at2759"/>
<evidence type="ECO:0000313" key="1">
    <source>
        <dbReference type="EMBL" id="ORX84766.1"/>
    </source>
</evidence>
<comment type="caution">
    <text evidence="1">The sequence shown here is derived from an EMBL/GenBank/DDBJ whole genome shotgun (WGS) entry which is preliminary data.</text>
</comment>
<dbReference type="InterPro" id="IPR009057">
    <property type="entry name" value="Homeodomain-like_sf"/>
</dbReference>
<reference evidence="1 2" key="1">
    <citation type="submission" date="2016-08" db="EMBL/GenBank/DDBJ databases">
        <title>A Parts List for Fungal Cellulosomes Revealed by Comparative Genomics.</title>
        <authorList>
            <consortium name="DOE Joint Genome Institute"/>
            <person name="Haitjema C.H."/>
            <person name="Gilmore S.P."/>
            <person name="Henske J.K."/>
            <person name="Solomon K.V."/>
            <person name="De Groot R."/>
            <person name="Kuo A."/>
            <person name="Mondo S.J."/>
            <person name="Salamov A.A."/>
            <person name="Labutti K."/>
            <person name="Zhao Z."/>
            <person name="Chiniquy J."/>
            <person name="Barry K."/>
            <person name="Brewer H.M."/>
            <person name="Purvine S.O."/>
            <person name="Wright A.T."/>
            <person name="Boxma B."/>
            <person name="Van Alen T."/>
            <person name="Hackstein J.H."/>
            <person name="Baker S.E."/>
            <person name="Grigoriev I.V."/>
            <person name="O'Malley M.A."/>
        </authorList>
    </citation>
    <scope>NUCLEOTIDE SEQUENCE [LARGE SCALE GENOMIC DNA]</scope>
    <source>
        <strain evidence="1 2">S4</strain>
    </source>
</reference>
<reference evidence="1 2" key="2">
    <citation type="submission" date="2016-08" db="EMBL/GenBank/DDBJ databases">
        <title>Pervasive Adenine N6-methylation of Active Genes in Fungi.</title>
        <authorList>
            <consortium name="DOE Joint Genome Institute"/>
            <person name="Mondo S.J."/>
            <person name="Dannebaum R.O."/>
            <person name="Kuo R.C."/>
            <person name="Labutti K."/>
            <person name="Haridas S."/>
            <person name="Kuo A."/>
            <person name="Salamov A."/>
            <person name="Ahrendt S.R."/>
            <person name="Lipzen A."/>
            <person name="Sullivan W."/>
            <person name="Andreopoulos W.B."/>
            <person name="Clum A."/>
            <person name="Lindquist E."/>
            <person name="Daum C."/>
            <person name="Ramamoorthy G.K."/>
            <person name="Gryganskyi A."/>
            <person name="Culley D."/>
            <person name="Magnuson J.K."/>
            <person name="James T.Y."/>
            <person name="O'Malley M.A."/>
            <person name="Stajich J.E."/>
            <person name="Spatafora J.W."/>
            <person name="Visel A."/>
            <person name="Grigoriev I.V."/>
        </authorList>
    </citation>
    <scope>NUCLEOTIDE SEQUENCE [LARGE SCALE GENOMIC DNA]</scope>
    <source>
        <strain evidence="1 2">S4</strain>
    </source>
</reference>
<accession>A0A1Y1XH94</accession>
<evidence type="ECO:0000313" key="2">
    <source>
        <dbReference type="Proteomes" id="UP000193944"/>
    </source>
</evidence>
<dbReference type="Proteomes" id="UP000193944">
    <property type="component" value="Unassembled WGS sequence"/>
</dbReference>
<protein>
    <recommendedName>
        <fullName evidence="3">Myb-like domain-containing protein</fullName>
    </recommendedName>
</protein>
<keyword evidence="2" id="KW-1185">Reference proteome</keyword>